<reference evidence="1 2" key="1">
    <citation type="submission" date="2019-03" db="EMBL/GenBank/DDBJ databases">
        <title>Single cell metagenomics reveals metabolic interactions within the superorganism composed of flagellate Streblomastix strix and complex community of Bacteroidetes bacteria on its surface.</title>
        <authorList>
            <person name="Treitli S.C."/>
            <person name="Kolisko M."/>
            <person name="Husnik F."/>
            <person name="Keeling P."/>
            <person name="Hampl V."/>
        </authorList>
    </citation>
    <scope>NUCLEOTIDE SEQUENCE [LARGE SCALE GENOMIC DNA]</scope>
    <source>
        <strain evidence="1">ST1C</strain>
    </source>
</reference>
<evidence type="ECO:0000313" key="1">
    <source>
        <dbReference type="EMBL" id="KAA6383612.1"/>
    </source>
</evidence>
<dbReference type="AlphaFoldDB" id="A0A5J4VLY1"/>
<accession>A0A5J4VLY1</accession>
<evidence type="ECO:0000313" key="2">
    <source>
        <dbReference type="Proteomes" id="UP000324800"/>
    </source>
</evidence>
<dbReference type="Proteomes" id="UP000324800">
    <property type="component" value="Unassembled WGS sequence"/>
</dbReference>
<organism evidence="1 2">
    <name type="scientific">Streblomastix strix</name>
    <dbReference type="NCBI Taxonomy" id="222440"/>
    <lineage>
        <taxon>Eukaryota</taxon>
        <taxon>Metamonada</taxon>
        <taxon>Preaxostyla</taxon>
        <taxon>Oxymonadida</taxon>
        <taxon>Streblomastigidae</taxon>
        <taxon>Streblomastix</taxon>
    </lineage>
</organism>
<proteinExistence type="predicted"/>
<dbReference type="EMBL" id="SNRW01006159">
    <property type="protein sequence ID" value="KAA6383612.1"/>
    <property type="molecule type" value="Genomic_DNA"/>
</dbReference>
<sequence>MAEVHRETATQMMSGSWKIAGSMWKVHVIDVEITLRTLQNLNVCPTIWINGWLEKSENKNLKENLQGLSSKNREASYEEISKDVRQVMFEVEIPQDPTVASI</sequence>
<comment type="caution">
    <text evidence="1">The sequence shown here is derived from an EMBL/GenBank/DDBJ whole genome shotgun (WGS) entry which is preliminary data.</text>
</comment>
<name>A0A5J4VLY1_9EUKA</name>
<protein>
    <submittedName>
        <fullName evidence="1">Uncharacterized protein</fullName>
    </submittedName>
</protein>
<gene>
    <name evidence="1" type="ORF">EZS28_020865</name>
</gene>